<sequence length="146" mass="16753">MYSKSQLPGARSFVKFKLGHKSAPRNTIFNAVVPGRSKVSEVVPILFVYFVVAPLILFSPSYLPCHIFDSQFLVKLPSWNMENSSSPLNRTLWVSLKGFLWFGNDDTFLPHPSFFSVFLIDTNNNNPNFFNQPLFIVKRCRINTVF</sequence>
<reference evidence="3" key="1">
    <citation type="journal article" date="2011" name="PLoS Genet.">
        <title>Genomic analysis of the necrotrophic fungal pathogens Sclerotinia sclerotiorum and Botrytis cinerea.</title>
        <authorList>
            <person name="Amselem J."/>
            <person name="Cuomo C.A."/>
            <person name="van Kan J.A."/>
            <person name="Viaud M."/>
            <person name="Benito E.P."/>
            <person name="Couloux A."/>
            <person name="Coutinho P.M."/>
            <person name="de Vries R.P."/>
            <person name="Dyer P.S."/>
            <person name="Fillinger S."/>
            <person name="Fournier E."/>
            <person name="Gout L."/>
            <person name="Hahn M."/>
            <person name="Kohn L."/>
            <person name="Lapalu N."/>
            <person name="Plummer K.M."/>
            <person name="Pradier J.M."/>
            <person name="Quevillon E."/>
            <person name="Sharon A."/>
            <person name="Simon A."/>
            <person name="ten Have A."/>
            <person name="Tudzynski B."/>
            <person name="Tudzynski P."/>
            <person name="Wincker P."/>
            <person name="Andrew M."/>
            <person name="Anthouard V."/>
            <person name="Beever R.E."/>
            <person name="Beffa R."/>
            <person name="Benoit I."/>
            <person name="Bouzid O."/>
            <person name="Brault B."/>
            <person name="Chen Z."/>
            <person name="Choquer M."/>
            <person name="Collemare J."/>
            <person name="Cotton P."/>
            <person name="Danchin E.G."/>
            <person name="Da Silva C."/>
            <person name="Gautier A."/>
            <person name="Giraud C."/>
            <person name="Giraud T."/>
            <person name="Gonzalez C."/>
            <person name="Grossetete S."/>
            <person name="Guldener U."/>
            <person name="Henrissat B."/>
            <person name="Howlett B.J."/>
            <person name="Kodira C."/>
            <person name="Kretschmer M."/>
            <person name="Lappartient A."/>
            <person name="Leroch M."/>
            <person name="Levis C."/>
            <person name="Mauceli E."/>
            <person name="Neuveglise C."/>
            <person name="Oeser B."/>
            <person name="Pearson M."/>
            <person name="Poulain J."/>
            <person name="Poussereau N."/>
            <person name="Quesneville H."/>
            <person name="Rascle C."/>
            <person name="Schumacher J."/>
            <person name="Segurens B."/>
            <person name="Sexton A."/>
            <person name="Silva E."/>
            <person name="Sirven C."/>
            <person name="Soanes D.M."/>
            <person name="Talbot N.J."/>
            <person name="Templeton M."/>
            <person name="Yandava C."/>
            <person name="Yarden O."/>
            <person name="Zeng Q."/>
            <person name="Rollins J.A."/>
            <person name="Lebrun M.H."/>
            <person name="Dickman M."/>
        </authorList>
    </citation>
    <scope>NUCLEOTIDE SEQUENCE [LARGE SCALE GENOMIC DNA]</scope>
    <source>
        <strain evidence="3">T4</strain>
    </source>
</reference>
<organism evidence="2 3">
    <name type="scientific">Botryotinia fuckeliana (strain T4)</name>
    <name type="common">Noble rot fungus</name>
    <name type="synonym">Botrytis cinerea</name>
    <dbReference type="NCBI Taxonomy" id="999810"/>
    <lineage>
        <taxon>Eukaryota</taxon>
        <taxon>Fungi</taxon>
        <taxon>Dikarya</taxon>
        <taxon>Ascomycota</taxon>
        <taxon>Pezizomycotina</taxon>
        <taxon>Leotiomycetes</taxon>
        <taxon>Helotiales</taxon>
        <taxon>Sclerotiniaceae</taxon>
        <taxon>Botrytis</taxon>
    </lineage>
</organism>
<name>G2YLS8_BOTF4</name>
<feature type="transmembrane region" description="Helical" evidence="1">
    <location>
        <begin position="42"/>
        <end position="63"/>
    </location>
</feature>
<keyword evidence="1" id="KW-0812">Transmembrane</keyword>
<evidence type="ECO:0000313" key="2">
    <source>
        <dbReference type="EMBL" id="CCD52576.1"/>
    </source>
</evidence>
<dbReference type="AlphaFoldDB" id="G2YLS8"/>
<keyword evidence="1" id="KW-0472">Membrane</keyword>
<dbReference type="InParanoid" id="G2YLS8"/>
<dbReference type="EMBL" id="FQ790344">
    <property type="protein sequence ID" value="CCD52576.1"/>
    <property type="molecule type" value="Genomic_DNA"/>
</dbReference>
<gene>
    <name evidence="2" type="ORF">BofuT4_P000230.1</name>
</gene>
<evidence type="ECO:0000313" key="3">
    <source>
        <dbReference type="Proteomes" id="UP000008177"/>
    </source>
</evidence>
<evidence type="ECO:0000256" key="1">
    <source>
        <dbReference type="SAM" id="Phobius"/>
    </source>
</evidence>
<dbReference type="HOGENOM" id="CLU_1777157_0_0_1"/>
<accession>G2YLS8</accession>
<proteinExistence type="predicted"/>
<dbReference type="Proteomes" id="UP000008177">
    <property type="component" value="Unplaced contigs"/>
</dbReference>
<keyword evidence="1" id="KW-1133">Transmembrane helix</keyword>
<protein>
    <submittedName>
        <fullName evidence="2">Uncharacterized protein</fullName>
    </submittedName>
</protein>